<dbReference type="PROSITE" id="PS50110">
    <property type="entry name" value="RESPONSE_REGULATORY"/>
    <property type="match status" value="1"/>
</dbReference>
<dbReference type="InterPro" id="IPR000014">
    <property type="entry name" value="PAS"/>
</dbReference>
<dbReference type="InterPro" id="IPR036890">
    <property type="entry name" value="HATPase_C_sf"/>
</dbReference>
<evidence type="ECO:0000256" key="3">
    <source>
        <dbReference type="ARBA" id="ARBA00022553"/>
    </source>
</evidence>
<dbReference type="CDD" id="cd16922">
    <property type="entry name" value="HATPase_EvgS-ArcB-TorS-like"/>
    <property type="match status" value="1"/>
</dbReference>
<protein>
    <recommendedName>
        <fullName evidence="2">histidine kinase</fullName>
        <ecNumber evidence="2">2.7.13.3</ecNumber>
    </recommendedName>
</protein>
<dbReference type="PRINTS" id="PR00344">
    <property type="entry name" value="BCTRLSENSOR"/>
</dbReference>
<dbReference type="Gene3D" id="3.30.565.10">
    <property type="entry name" value="Histidine kinase-like ATPase, C-terminal domain"/>
    <property type="match status" value="1"/>
</dbReference>
<dbReference type="InterPro" id="IPR003661">
    <property type="entry name" value="HisK_dim/P_dom"/>
</dbReference>
<evidence type="ECO:0000256" key="4">
    <source>
        <dbReference type="PROSITE-ProRule" id="PRU00169"/>
    </source>
</evidence>
<evidence type="ECO:0000313" key="8">
    <source>
        <dbReference type="EMBL" id="XAN19581.1"/>
    </source>
</evidence>
<dbReference type="SUPFAM" id="SSF55874">
    <property type="entry name" value="ATPase domain of HSP90 chaperone/DNA topoisomerase II/histidine kinase"/>
    <property type="match status" value="1"/>
</dbReference>
<keyword evidence="5" id="KW-0812">Transmembrane</keyword>
<evidence type="ECO:0000256" key="1">
    <source>
        <dbReference type="ARBA" id="ARBA00000085"/>
    </source>
</evidence>
<sequence length="795" mass="86160">MSLSNLEAVLGGAALLLLGAALVLLYYARNTMAEARRLRGRLQAAGASAQVQAGLLDVTPTLIAALDGMHRYLAVNKAFEETVGSDRSQLIGVEASRLPGEAGSLGAQLENFAAQCVITDQAITEVINFRTASGRFVDGLLIVRPYYSEDAKRGALVAVVDISARLAAEREAREIKDTVEDLVATLPMAFFRLREEIDGNRRISYLVGHTDRFLRTSLNQIHMNSGGLPRSNVLEDYWPAARAALEESRSGHTPIQIDLPMHRPEDEGWLRIGTAVPRSPAEGVTEWNGYLLDVTQEHRDGLALSQAKAAAEANAEAKSRFLAVMSHEIRTPLATAVGALEMLRNSPLDATQHQHVELADNASHLLMEIIGDVLDFSRLEAGQLAVEAIPFSIRELFDQVLPIFSPGARRRGLTLDLCIAREVAAEFVGDPVRIKQIVINLVGNAVKFTATGGIVVSVSVDPDLAPGDGAGQQLIISVADTGIGITREMQHRLFDPFAQGDASIARKFGGSGLGLAISMRLARLLGGDIRVESQENRGSVFETRLPLQVTRPSDAEPAVAGKRIAIEVRRNQDEKALRAYAETLGFSLVHAHEDADARIVDADRPMPPGGPPVIQLVQERPPASAAARTPQILSGNPIRWQEFRKICLTILQLNCSVTRMPAGLPENSKDGPPLRILVVEDHAPYQIVVRNLLEKLGGAPDVVANASDALQLMERNRYALVITDCHLPGMDGFELARSIRKLADPGLRGLPVIGLSADLSPDHVQRSREAGMNDFLVKPVNLATLRACIEKWTRP</sequence>
<dbReference type="GO" id="GO:0005524">
    <property type="term" value="F:ATP binding"/>
    <property type="evidence" value="ECO:0007669"/>
    <property type="project" value="UniProtKB-KW"/>
</dbReference>
<dbReference type="InterPro" id="IPR011006">
    <property type="entry name" value="CheY-like_superfamily"/>
</dbReference>
<dbReference type="PANTHER" id="PTHR45339">
    <property type="entry name" value="HYBRID SIGNAL TRANSDUCTION HISTIDINE KINASE J"/>
    <property type="match status" value="1"/>
</dbReference>
<feature type="transmembrane region" description="Helical" evidence="5">
    <location>
        <begin position="6"/>
        <end position="28"/>
    </location>
</feature>
<dbReference type="InterPro" id="IPR003594">
    <property type="entry name" value="HATPase_dom"/>
</dbReference>
<dbReference type="InterPro" id="IPR005467">
    <property type="entry name" value="His_kinase_dom"/>
</dbReference>
<dbReference type="CDD" id="cd00082">
    <property type="entry name" value="HisKA"/>
    <property type="match status" value="1"/>
</dbReference>
<dbReference type="SUPFAM" id="SSF52172">
    <property type="entry name" value="CheY-like"/>
    <property type="match status" value="1"/>
</dbReference>
<evidence type="ECO:0000256" key="5">
    <source>
        <dbReference type="SAM" id="Phobius"/>
    </source>
</evidence>
<dbReference type="Pfam" id="PF08448">
    <property type="entry name" value="PAS_4"/>
    <property type="match status" value="1"/>
</dbReference>
<keyword evidence="8" id="KW-0547">Nucleotide-binding</keyword>
<dbReference type="SMART" id="SM00448">
    <property type="entry name" value="REC"/>
    <property type="match status" value="1"/>
</dbReference>
<dbReference type="EC" id="2.7.13.3" evidence="2"/>
<dbReference type="EMBL" id="CP154792">
    <property type="protein sequence ID" value="XAN19581.1"/>
    <property type="molecule type" value="Genomic_DNA"/>
</dbReference>
<reference evidence="8 9" key="1">
    <citation type="submission" date="2024-05" db="EMBL/GenBank/DDBJ databases">
        <title>Achromobacter denitrificans. BP1, complete genome.</title>
        <authorList>
            <person name="Zhang B."/>
        </authorList>
    </citation>
    <scope>NUCLEOTIDE SEQUENCE [LARGE SCALE GENOMIC DNA]</scope>
    <source>
        <strain evidence="8 9">BP1</strain>
    </source>
</reference>
<dbReference type="Gene3D" id="1.10.287.130">
    <property type="match status" value="1"/>
</dbReference>
<dbReference type="PROSITE" id="PS50109">
    <property type="entry name" value="HIS_KIN"/>
    <property type="match status" value="1"/>
</dbReference>
<dbReference type="SUPFAM" id="SSF55785">
    <property type="entry name" value="PYP-like sensor domain (PAS domain)"/>
    <property type="match status" value="1"/>
</dbReference>
<proteinExistence type="predicted"/>
<dbReference type="InterPro" id="IPR001789">
    <property type="entry name" value="Sig_transdc_resp-reg_receiver"/>
</dbReference>
<name>A0ABZ3GFC2_ACHDE</name>
<dbReference type="Gene3D" id="3.40.50.2300">
    <property type="match status" value="1"/>
</dbReference>
<dbReference type="RefSeq" id="WP_175178746.1">
    <property type="nucleotide sequence ID" value="NZ_CADIKP010000002.1"/>
</dbReference>
<keyword evidence="5" id="KW-1133">Transmembrane helix</keyword>
<dbReference type="InterPro" id="IPR035965">
    <property type="entry name" value="PAS-like_dom_sf"/>
</dbReference>
<dbReference type="InterPro" id="IPR004358">
    <property type="entry name" value="Sig_transdc_His_kin-like_C"/>
</dbReference>
<comment type="catalytic activity">
    <reaction evidence="1">
        <text>ATP + protein L-histidine = ADP + protein N-phospho-L-histidine.</text>
        <dbReference type="EC" id="2.7.13.3"/>
    </reaction>
</comment>
<gene>
    <name evidence="8" type="ORF">AAIK43_16430</name>
</gene>
<feature type="domain" description="Histidine kinase" evidence="6">
    <location>
        <begin position="324"/>
        <end position="549"/>
    </location>
</feature>
<feature type="modified residue" description="4-aspartylphosphate" evidence="4">
    <location>
        <position position="724"/>
    </location>
</feature>
<dbReference type="CDD" id="cd17546">
    <property type="entry name" value="REC_hyHK_CKI1_RcsC-like"/>
    <property type="match status" value="1"/>
</dbReference>
<keyword evidence="5" id="KW-0472">Membrane</keyword>
<evidence type="ECO:0000259" key="7">
    <source>
        <dbReference type="PROSITE" id="PS50110"/>
    </source>
</evidence>
<dbReference type="Pfam" id="PF00072">
    <property type="entry name" value="Response_reg"/>
    <property type="match status" value="1"/>
</dbReference>
<evidence type="ECO:0000259" key="6">
    <source>
        <dbReference type="PROSITE" id="PS50109"/>
    </source>
</evidence>
<dbReference type="InterPro" id="IPR013656">
    <property type="entry name" value="PAS_4"/>
</dbReference>
<evidence type="ECO:0000313" key="9">
    <source>
        <dbReference type="Proteomes" id="UP001446337"/>
    </source>
</evidence>
<dbReference type="Proteomes" id="UP001446337">
    <property type="component" value="Chromosome"/>
</dbReference>
<evidence type="ECO:0000256" key="2">
    <source>
        <dbReference type="ARBA" id="ARBA00012438"/>
    </source>
</evidence>
<dbReference type="SUPFAM" id="SSF47384">
    <property type="entry name" value="Homodimeric domain of signal transducing histidine kinase"/>
    <property type="match status" value="1"/>
</dbReference>
<organism evidence="8 9">
    <name type="scientific">Achromobacter denitrificans</name>
    <name type="common">Alcaligenes denitrificans</name>
    <dbReference type="NCBI Taxonomy" id="32002"/>
    <lineage>
        <taxon>Bacteria</taxon>
        <taxon>Pseudomonadati</taxon>
        <taxon>Pseudomonadota</taxon>
        <taxon>Betaproteobacteria</taxon>
        <taxon>Burkholderiales</taxon>
        <taxon>Alcaligenaceae</taxon>
        <taxon>Achromobacter</taxon>
    </lineage>
</organism>
<dbReference type="NCBIfam" id="TIGR00229">
    <property type="entry name" value="sensory_box"/>
    <property type="match status" value="1"/>
</dbReference>
<dbReference type="SMART" id="SM00388">
    <property type="entry name" value="HisKA"/>
    <property type="match status" value="1"/>
</dbReference>
<dbReference type="Gene3D" id="3.30.450.20">
    <property type="entry name" value="PAS domain"/>
    <property type="match status" value="1"/>
</dbReference>
<keyword evidence="3 4" id="KW-0597">Phosphoprotein</keyword>
<accession>A0ABZ3GFC2</accession>
<dbReference type="SMART" id="SM00387">
    <property type="entry name" value="HATPase_c"/>
    <property type="match status" value="1"/>
</dbReference>
<dbReference type="InterPro" id="IPR036097">
    <property type="entry name" value="HisK_dim/P_sf"/>
</dbReference>
<dbReference type="Pfam" id="PF02518">
    <property type="entry name" value="HATPase_c"/>
    <property type="match status" value="1"/>
</dbReference>
<keyword evidence="8" id="KW-0067">ATP-binding</keyword>
<dbReference type="Pfam" id="PF00512">
    <property type="entry name" value="HisKA"/>
    <property type="match status" value="1"/>
</dbReference>
<keyword evidence="9" id="KW-1185">Reference proteome</keyword>
<dbReference type="PANTHER" id="PTHR45339:SF6">
    <property type="entry name" value="SENSORY HISTIDINE PROTEIN KINASE"/>
    <property type="match status" value="1"/>
</dbReference>
<feature type="domain" description="Response regulatory" evidence="7">
    <location>
        <begin position="675"/>
        <end position="793"/>
    </location>
</feature>